<dbReference type="EMBL" id="FOXH01000022">
    <property type="protein sequence ID" value="SFQ48923.1"/>
    <property type="molecule type" value="Genomic_DNA"/>
</dbReference>
<dbReference type="Pfam" id="PF07587">
    <property type="entry name" value="PSD1"/>
    <property type="match status" value="1"/>
</dbReference>
<dbReference type="InterPro" id="IPR011444">
    <property type="entry name" value="DUF1549"/>
</dbReference>
<evidence type="ECO:0000256" key="5">
    <source>
        <dbReference type="SAM" id="Phobius"/>
    </source>
</evidence>
<evidence type="ECO:0000256" key="3">
    <source>
        <dbReference type="ARBA" id="ARBA00023004"/>
    </source>
</evidence>
<keyword evidence="5" id="KW-0472">Membrane</keyword>
<dbReference type="InterPro" id="IPR009056">
    <property type="entry name" value="Cyt_c-like_dom"/>
</dbReference>
<evidence type="ECO:0000256" key="4">
    <source>
        <dbReference type="PROSITE-ProRule" id="PRU00433"/>
    </source>
</evidence>
<dbReference type="PANTHER" id="PTHR35889:SF3">
    <property type="entry name" value="F-BOX DOMAIN-CONTAINING PROTEIN"/>
    <property type="match status" value="1"/>
</dbReference>
<dbReference type="AlphaFoldDB" id="A0A1I5YXC4"/>
<evidence type="ECO:0000256" key="2">
    <source>
        <dbReference type="ARBA" id="ARBA00022723"/>
    </source>
</evidence>
<keyword evidence="5" id="KW-0812">Transmembrane</keyword>
<dbReference type="SUPFAM" id="SSF46626">
    <property type="entry name" value="Cytochrome c"/>
    <property type="match status" value="1"/>
</dbReference>
<dbReference type="GO" id="GO:0020037">
    <property type="term" value="F:heme binding"/>
    <property type="evidence" value="ECO:0007669"/>
    <property type="project" value="InterPro"/>
</dbReference>
<evidence type="ECO:0000256" key="1">
    <source>
        <dbReference type="ARBA" id="ARBA00022617"/>
    </source>
</evidence>
<dbReference type="Proteomes" id="UP000199306">
    <property type="component" value="Unassembled WGS sequence"/>
</dbReference>
<dbReference type="Pfam" id="PF07635">
    <property type="entry name" value="PSCyt1"/>
    <property type="match status" value="1"/>
</dbReference>
<dbReference type="PROSITE" id="PS51007">
    <property type="entry name" value="CYTC"/>
    <property type="match status" value="1"/>
</dbReference>
<dbReference type="GO" id="GO:0046872">
    <property type="term" value="F:metal ion binding"/>
    <property type="evidence" value="ECO:0007669"/>
    <property type="project" value="UniProtKB-KW"/>
</dbReference>
<reference evidence="7 8" key="1">
    <citation type="submission" date="2016-10" db="EMBL/GenBank/DDBJ databases">
        <authorList>
            <person name="de Groot N.N."/>
        </authorList>
    </citation>
    <scope>NUCLEOTIDE SEQUENCE [LARGE SCALE GENOMIC DNA]</scope>
    <source>
        <strain evidence="8">E92,LMG 26720,CCM 7988</strain>
    </source>
</reference>
<keyword evidence="1 4" id="KW-0349">Heme</keyword>
<dbReference type="RefSeq" id="WP_092019756.1">
    <property type="nucleotide sequence ID" value="NZ_FOXH01000022.1"/>
</dbReference>
<gene>
    <name evidence="7" type="ORF">SAMN04515674_12257</name>
</gene>
<sequence>MNISKILYITAGIGALAVGYFALSGNSDEIDYSTQVKPILNKNCIACHGGVKKQGGFSVLFREEALGKTKSGKPAIIPGDPEHSDFIARLSHSDPEERMPYKTAPLKKEEIEILTKWVKQGAKWGEHWAFTRPKEIEVPNKGMFAGFFSWFGGKKWEKNDIDYFVSDKLEKEGLKHADQAEKGVLLRRVSLDLIGLPPTEKQLNDFLADNSDDAYEKAVDQLLQSPQFGERWAGLWLDMARYSDSKGYEKDEGRSIWKYRDYVIKAFNDNMPYNQFLTEQLAGDLLPNPTKSQYIATAFHRNTMNNDEGGTDDEEFRTAALLDRVNTTWEMFQGTTFACVQCHSHPYDPIRHDEYYKYLAFFNNTRDEDVPDDSPFLREFKSEDSTKLVALKTWLKTNVSDKASAEYEQKVRFLEPKIHPHWGDQFVNGFLADNKYLSVRNGGTVRFKQMPVEGKTRLMVAYGNKTGAPTRMEVHLGSPDGKQLMAIRLDTTGKGGWTNSWDYKVFDLPKLSGKQDWFLKFTNPKVKPEESTCVIGYFILLDDFPGKGKAGYETGQQMFMDLVRTDPAITTPVMFENPADFTRKTQVFDRGSWLTKGKEVQPDVPKIFGGLPGNLPKNRLGLAKWLGSKENPLTARVAVNRFWEQIFGVGLVETLEDFGTQGFTPSNPELLDFLATRFMNEYNWQPKELLKEIVMSATYQQDSKANAALLEKDPMNRFLARGPRVRLNAEQIRDQALLVSGLLSYKMYGKSVMPYQPDGIWNSPYSGMSWRLSDGEDQWRRAVYTYWRRSGPYPSLMTFDGGSREVCLARRIRTNTPLQALTTMNDPVYVECSKFLAKRMLQENGDTEAQIRKGYRLALSRDITPQKLEVLLSFYQNTYKTYQQKPKEADKLLGICKDDAIKPKNIPSTAAMTMVASAILNLDEFITKQ</sequence>
<keyword evidence="3 4" id="KW-0408">Iron</keyword>
<evidence type="ECO:0000313" key="7">
    <source>
        <dbReference type="EMBL" id="SFQ48923.1"/>
    </source>
</evidence>
<evidence type="ECO:0000259" key="6">
    <source>
        <dbReference type="PROSITE" id="PS51007"/>
    </source>
</evidence>
<evidence type="ECO:0000313" key="8">
    <source>
        <dbReference type="Proteomes" id="UP000199306"/>
    </source>
</evidence>
<proteinExistence type="predicted"/>
<name>A0A1I5YXC4_9BACT</name>
<feature type="domain" description="Cytochrome c" evidence="6">
    <location>
        <begin position="14"/>
        <end position="122"/>
    </location>
</feature>
<dbReference type="GO" id="GO:0009055">
    <property type="term" value="F:electron transfer activity"/>
    <property type="evidence" value="ECO:0007669"/>
    <property type="project" value="InterPro"/>
</dbReference>
<keyword evidence="2 4" id="KW-0479">Metal-binding</keyword>
<dbReference type="Gene3D" id="2.60.120.260">
    <property type="entry name" value="Galactose-binding domain-like"/>
    <property type="match status" value="1"/>
</dbReference>
<organism evidence="7 8">
    <name type="scientific">Pseudarcicella hirudinis</name>
    <dbReference type="NCBI Taxonomy" id="1079859"/>
    <lineage>
        <taxon>Bacteria</taxon>
        <taxon>Pseudomonadati</taxon>
        <taxon>Bacteroidota</taxon>
        <taxon>Cytophagia</taxon>
        <taxon>Cytophagales</taxon>
        <taxon>Flectobacillaceae</taxon>
        <taxon>Pseudarcicella</taxon>
    </lineage>
</organism>
<feature type="transmembrane region" description="Helical" evidence="5">
    <location>
        <begin position="7"/>
        <end position="23"/>
    </location>
</feature>
<accession>A0A1I5YXC4</accession>
<dbReference type="InterPro" id="IPR011429">
    <property type="entry name" value="Cyt_c_Planctomycete-type"/>
</dbReference>
<keyword evidence="8" id="KW-1185">Reference proteome</keyword>
<keyword evidence="5" id="KW-1133">Transmembrane helix</keyword>
<dbReference type="OrthoDB" id="1450284at2"/>
<dbReference type="Pfam" id="PF07583">
    <property type="entry name" value="PSCyt2"/>
    <property type="match status" value="1"/>
</dbReference>
<protein>
    <submittedName>
        <fullName evidence="7">Cytochrome c, mono-and diheme variants</fullName>
    </submittedName>
</protein>
<dbReference type="STRING" id="1079859.SAMN04515674_12257"/>
<dbReference type="InterPro" id="IPR036909">
    <property type="entry name" value="Cyt_c-like_dom_sf"/>
</dbReference>
<dbReference type="PANTHER" id="PTHR35889">
    <property type="entry name" value="CYCLOINULO-OLIGOSACCHARIDE FRUCTANOTRANSFERASE-RELATED"/>
    <property type="match status" value="1"/>
</dbReference>
<dbReference type="InterPro" id="IPR022655">
    <property type="entry name" value="DUF1553"/>
</dbReference>